<proteinExistence type="predicted"/>
<reference evidence="1" key="1">
    <citation type="submission" date="2006-10" db="EMBL/GenBank/DDBJ databases">
        <authorList>
            <person name="Amadeo P."/>
            <person name="Zhao Q."/>
            <person name="Wortman J."/>
            <person name="Fraser-Liggett C."/>
            <person name="Carlton J."/>
        </authorList>
    </citation>
    <scope>NUCLEOTIDE SEQUENCE</scope>
    <source>
        <strain evidence="1">G3</strain>
    </source>
</reference>
<dbReference type="InParanoid" id="A2DM30"/>
<dbReference type="AlphaFoldDB" id="A2DM30"/>
<reference evidence="1" key="2">
    <citation type="journal article" date="2007" name="Science">
        <title>Draft genome sequence of the sexually transmitted pathogen Trichomonas vaginalis.</title>
        <authorList>
            <person name="Carlton J.M."/>
            <person name="Hirt R.P."/>
            <person name="Silva J.C."/>
            <person name="Delcher A.L."/>
            <person name="Schatz M."/>
            <person name="Zhao Q."/>
            <person name="Wortman J.R."/>
            <person name="Bidwell S.L."/>
            <person name="Alsmark U.C.M."/>
            <person name="Besteiro S."/>
            <person name="Sicheritz-Ponten T."/>
            <person name="Noel C.J."/>
            <person name="Dacks J.B."/>
            <person name="Foster P.G."/>
            <person name="Simillion C."/>
            <person name="Van de Peer Y."/>
            <person name="Miranda-Saavedra D."/>
            <person name="Barton G.J."/>
            <person name="Westrop G.D."/>
            <person name="Mueller S."/>
            <person name="Dessi D."/>
            <person name="Fiori P.L."/>
            <person name="Ren Q."/>
            <person name="Paulsen I."/>
            <person name="Zhang H."/>
            <person name="Bastida-Corcuera F.D."/>
            <person name="Simoes-Barbosa A."/>
            <person name="Brown M.T."/>
            <person name="Hayes R.D."/>
            <person name="Mukherjee M."/>
            <person name="Okumura C.Y."/>
            <person name="Schneider R."/>
            <person name="Smith A.J."/>
            <person name="Vanacova S."/>
            <person name="Villalvazo M."/>
            <person name="Haas B.J."/>
            <person name="Pertea M."/>
            <person name="Feldblyum T.V."/>
            <person name="Utterback T.R."/>
            <person name="Shu C.L."/>
            <person name="Osoegawa K."/>
            <person name="de Jong P.J."/>
            <person name="Hrdy I."/>
            <person name="Horvathova L."/>
            <person name="Zubacova Z."/>
            <person name="Dolezal P."/>
            <person name="Malik S.B."/>
            <person name="Logsdon J.M. Jr."/>
            <person name="Henze K."/>
            <person name="Gupta A."/>
            <person name="Wang C.C."/>
            <person name="Dunne R.L."/>
            <person name="Upcroft J.A."/>
            <person name="Upcroft P."/>
            <person name="White O."/>
            <person name="Salzberg S.L."/>
            <person name="Tang P."/>
            <person name="Chiu C.-H."/>
            <person name="Lee Y.-S."/>
            <person name="Embley T.M."/>
            <person name="Coombs G.H."/>
            <person name="Mottram J.C."/>
            <person name="Tachezy J."/>
            <person name="Fraser-Liggett C.M."/>
            <person name="Johnson P.J."/>
        </authorList>
    </citation>
    <scope>NUCLEOTIDE SEQUENCE [LARGE SCALE GENOMIC DNA]</scope>
    <source>
        <strain evidence="1">G3</strain>
    </source>
</reference>
<dbReference type="RefSeq" id="XP_001579436.1">
    <property type="nucleotide sequence ID" value="XM_001579386.1"/>
</dbReference>
<dbReference type="VEuPathDB" id="TrichDB:TVAGG3_0984370"/>
<sequence>MSTPSKELTEQEKIKKQYYDLLEDLGYPPEKRELLAKNVKEMKEFIERDVETSKQTKPPQYFFDQLKKELSYEDVNELYRQTKICKFS</sequence>
<dbReference type="EMBL" id="DS113218">
    <property type="protein sequence ID" value="EAY18450.1"/>
    <property type="molecule type" value="Genomic_DNA"/>
</dbReference>
<dbReference type="Proteomes" id="UP000001542">
    <property type="component" value="Unassembled WGS sequence"/>
</dbReference>
<name>A2DM30_TRIV3</name>
<accession>A2DM30</accession>
<dbReference type="SMR" id="A2DM30"/>
<organism evidence="1 2">
    <name type="scientific">Trichomonas vaginalis (strain ATCC PRA-98 / G3)</name>
    <dbReference type="NCBI Taxonomy" id="412133"/>
    <lineage>
        <taxon>Eukaryota</taxon>
        <taxon>Metamonada</taxon>
        <taxon>Parabasalia</taxon>
        <taxon>Trichomonadida</taxon>
        <taxon>Trichomonadidae</taxon>
        <taxon>Trichomonas</taxon>
    </lineage>
</organism>
<evidence type="ECO:0000313" key="1">
    <source>
        <dbReference type="EMBL" id="EAY18450.1"/>
    </source>
</evidence>
<evidence type="ECO:0000313" key="2">
    <source>
        <dbReference type="Proteomes" id="UP000001542"/>
    </source>
</evidence>
<dbReference type="VEuPathDB" id="TrichDB:TVAG_083010"/>
<dbReference type="KEGG" id="tva:5463966"/>
<gene>
    <name evidence="1" type="ORF">TVAG_083010</name>
</gene>
<protein>
    <submittedName>
        <fullName evidence="1">Uncharacterized protein</fullName>
    </submittedName>
</protein>
<keyword evidence="2" id="KW-1185">Reference proteome</keyword>